<sequence>MSAAPYMDEDDVATTLMDRSARPPQSGTRPSVAHSEPPRDTVVDAPSAWSRAHAALGAAFRSVRERFRKARLSDRLPPLPPPRSMTATHVSVGAVAHDERGEQLLLDIMRAARPYQDAAVYVANYAVVLRRLGDDAYAEGLVHFALSRMRPDAEGFVVIARLRDRLPELSYSGTLVPALTRLEGAGIVALTGTTEGGLTRVLLRVPL</sequence>
<reference evidence="2 3" key="1">
    <citation type="submission" date="2023-04" db="EMBL/GenBank/DDBJ databases">
        <title>The genome sequence of Polyangium sorediatum DSM14670.</title>
        <authorList>
            <person name="Zhang X."/>
        </authorList>
    </citation>
    <scope>NUCLEOTIDE SEQUENCE [LARGE SCALE GENOMIC DNA]</scope>
    <source>
        <strain evidence="2 3">DSM 14670</strain>
    </source>
</reference>
<name>A0ABT6P8U2_9BACT</name>
<comment type="caution">
    <text evidence="2">The sequence shown here is derived from an EMBL/GenBank/DDBJ whole genome shotgun (WGS) entry which is preliminary data.</text>
</comment>
<dbReference type="Proteomes" id="UP001160301">
    <property type="component" value="Unassembled WGS sequence"/>
</dbReference>
<keyword evidence="3" id="KW-1185">Reference proteome</keyword>
<accession>A0ABT6P8U2</accession>
<evidence type="ECO:0000313" key="3">
    <source>
        <dbReference type="Proteomes" id="UP001160301"/>
    </source>
</evidence>
<gene>
    <name evidence="2" type="ORF">QHF89_44150</name>
</gene>
<evidence type="ECO:0000256" key="1">
    <source>
        <dbReference type="SAM" id="MobiDB-lite"/>
    </source>
</evidence>
<feature type="region of interest" description="Disordered" evidence="1">
    <location>
        <begin position="1"/>
        <end position="43"/>
    </location>
</feature>
<evidence type="ECO:0008006" key="4">
    <source>
        <dbReference type="Google" id="ProtNLM"/>
    </source>
</evidence>
<dbReference type="EMBL" id="JARZHI010000086">
    <property type="protein sequence ID" value="MDI1436580.1"/>
    <property type="molecule type" value="Genomic_DNA"/>
</dbReference>
<protein>
    <recommendedName>
        <fullName evidence="4">Tetratricopeptide repeat protein</fullName>
    </recommendedName>
</protein>
<dbReference type="RefSeq" id="WP_136966913.1">
    <property type="nucleotide sequence ID" value="NZ_JARZHI010000086.1"/>
</dbReference>
<evidence type="ECO:0000313" key="2">
    <source>
        <dbReference type="EMBL" id="MDI1436580.1"/>
    </source>
</evidence>
<organism evidence="2 3">
    <name type="scientific">Polyangium sorediatum</name>
    <dbReference type="NCBI Taxonomy" id="889274"/>
    <lineage>
        <taxon>Bacteria</taxon>
        <taxon>Pseudomonadati</taxon>
        <taxon>Myxococcota</taxon>
        <taxon>Polyangia</taxon>
        <taxon>Polyangiales</taxon>
        <taxon>Polyangiaceae</taxon>
        <taxon>Polyangium</taxon>
    </lineage>
</organism>
<proteinExistence type="predicted"/>